<evidence type="ECO:0000256" key="3">
    <source>
        <dbReference type="ARBA" id="ARBA00022898"/>
    </source>
</evidence>
<comment type="caution">
    <text evidence="5">The sequence shown here is derived from an EMBL/GenBank/DDBJ whole genome shotgun (WGS) entry which is preliminary data.</text>
</comment>
<accession>A0A7Y3YQP0</accession>
<dbReference type="SUPFAM" id="SSF53383">
    <property type="entry name" value="PLP-dependent transferases"/>
    <property type="match status" value="1"/>
</dbReference>
<evidence type="ECO:0000313" key="6">
    <source>
        <dbReference type="Proteomes" id="UP000525336"/>
    </source>
</evidence>
<evidence type="ECO:0000256" key="4">
    <source>
        <dbReference type="RuleBase" id="RU003560"/>
    </source>
</evidence>
<dbReference type="CDD" id="cd00610">
    <property type="entry name" value="OAT_like"/>
    <property type="match status" value="1"/>
</dbReference>
<dbReference type="InterPro" id="IPR049704">
    <property type="entry name" value="Aminotrans_3_PPA_site"/>
</dbReference>
<dbReference type="RefSeq" id="WP_171368296.1">
    <property type="nucleotide sequence ID" value="NZ_VTXW01000014.1"/>
</dbReference>
<keyword evidence="3 4" id="KW-0663">Pyridoxal phosphate</keyword>
<evidence type="ECO:0000256" key="2">
    <source>
        <dbReference type="ARBA" id="ARBA00008954"/>
    </source>
</evidence>
<organism evidence="5 6">
    <name type="scientific">Vibrio chagasii</name>
    <dbReference type="NCBI Taxonomy" id="170679"/>
    <lineage>
        <taxon>Bacteria</taxon>
        <taxon>Pseudomonadati</taxon>
        <taxon>Pseudomonadota</taxon>
        <taxon>Gammaproteobacteria</taxon>
        <taxon>Vibrionales</taxon>
        <taxon>Vibrionaceae</taxon>
        <taxon>Vibrio</taxon>
    </lineage>
</organism>
<keyword evidence="5" id="KW-0032">Aminotransferase</keyword>
<evidence type="ECO:0000313" key="5">
    <source>
        <dbReference type="EMBL" id="NOH34626.1"/>
    </source>
</evidence>
<sequence>MTIINQEPALKATHFRSEGDVNTTPAREKWNESLNDEATQAMLKRDSDVFLHQAMLKRDSDVFLHQAMSTPCLDTLEAAEGIYIQDATGKKYMDFHGNNVHQLGYGHPHIINKVTQQMASLPFSPRRFTNETAVQCAEKLTQICGGELNRVLFAPGGTSVIGMALKLARHVTNNFKVVSLWDSFHGASLDAISVGGEACFREGMGPLMAGVERIPPAVSYRGAFPLNDSLSLRGQNSGGDSETACDVHYADYLEYVIEKEGGIGAFIAEAVRNTDVQVPSKAYWKRIREICDKHNVMLIIDDIPNGMGRSGEWFTHQAFDIEPDILCIGKGFGGGLVPIAAMVTKDKYNTAAQVSLGHYTHEKSPIGCAAALATMEVIEQGNLLEKVQADSAFMREQLLQIKEKYPVIGDVRGIGLLWGVELVTDHITKTRAFDEAEAVLYQCLNDGLSFKVSQGNVIQLSPPLIISRGELEEALSVFENAIAKVCKDFEYL</sequence>
<keyword evidence="5" id="KW-0808">Transferase</keyword>
<comment type="cofactor">
    <cofactor evidence="1">
        <name>pyridoxal 5'-phosphate</name>
        <dbReference type="ChEBI" id="CHEBI:597326"/>
    </cofactor>
</comment>
<dbReference type="InterPro" id="IPR015421">
    <property type="entry name" value="PyrdxlP-dep_Trfase_major"/>
</dbReference>
<dbReference type="PANTHER" id="PTHR43094">
    <property type="entry name" value="AMINOTRANSFERASE"/>
    <property type="match status" value="1"/>
</dbReference>
<dbReference type="GO" id="GO:0030170">
    <property type="term" value="F:pyridoxal phosphate binding"/>
    <property type="evidence" value="ECO:0007669"/>
    <property type="project" value="InterPro"/>
</dbReference>
<dbReference type="NCBIfam" id="NF004755">
    <property type="entry name" value="PRK06082.1"/>
    <property type="match status" value="1"/>
</dbReference>
<comment type="similarity">
    <text evidence="2 4">Belongs to the class-III pyridoxal-phosphate-dependent aminotransferase family.</text>
</comment>
<dbReference type="EMBL" id="VTXW01000014">
    <property type="protein sequence ID" value="NOH34626.1"/>
    <property type="molecule type" value="Genomic_DNA"/>
</dbReference>
<reference evidence="5 6" key="1">
    <citation type="submission" date="2019-09" db="EMBL/GenBank/DDBJ databases">
        <title>Draft genome sequencing and comparative genomics of hatchery-associated Vibrios.</title>
        <authorList>
            <person name="Kehlet-Delgado H."/>
            <person name="Mueller R.S."/>
        </authorList>
    </citation>
    <scope>NUCLEOTIDE SEQUENCE [LARGE SCALE GENOMIC DNA]</scope>
    <source>
        <strain evidence="5 6">00-90-10</strain>
    </source>
</reference>
<dbReference type="Proteomes" id="UP000525336">
    <property type="component" value="Unassembled WGS sequence"/>
</dbReference>
<protein>
    <submittedName>
        <fullName evidence="5">Aspartate aminotransferase family protein</fullName>
    </submittedName>
</protein>
<dbReference type="InterPro" id="IPR015422">
    <property type="entry name" value="PyrdxlP-dep_Trfase_small"/>
</dbReference>
<dbReference type="AlphaFoldDB" id="A0A7Y3YQP0"/>
<dbReference type="InterPro" id="IPR015424">
    <property type="entry name" value="PyrdxlP-dep_Trfase"/>
</dbReference>
<dbReference type="Gene3D" id="3.40.640.10">
    <property type="entry name" value="Type I PLP-dependent aspartate aminotransferase-like (Major domain)"/>
    <property type="match status" value="1"/>
</dbReference>
<gene>
    <name evidence="5" type="ORF">F0245_14850</name>
</gene>
<proteinExistence type="inferred from homology"/>
<evidence type="ECO:0000256" key="1">
    <source>
        <dbReference type="ARBA" id="ARBA00001933"/>
    </source>
</evidence>
<dbReference type="PIRSF" id="PIRSF000521">
    <property type="entry name" value="Transaminase_4ab_Lys_Orn"/>
    <property type="match status" value="1"/>
</dbReference>
<name>A0A7Y3YQP0_9VIBR</name>
<dbReference type="PANTHER" id="PTHR43094:SF1">
    <property type="entry name" value="AMINOTRANSFERASE CLASS-III"/>
    <property type="match status" value="1"/>
</dbReference>
<dbReference type="Pfam" id="PF00202">
    <property type="entry name" value="Aminotran_3"/>
    <property type="match status" value="1"/>
</dbReference>
<dbReference type="Gene3D" id="3.90.1150.10">
    <property type="entry name" value="Aspartate Aminotransferase, domain 1"/>
    <property type="match status" value="1"/>
</dbReference>
<dbReference type="GO" id="GO:0008483">
    <property type="term" value="F:transaminase activity"/>
    <property type="evidence" value="ECO:0007669"/>
    <property type="project" value="UniProtKB-KW"/>
</dbReference>
<dbReference type="PROSITE" id="PS00600">
    <property type="entry name" value="AA_TRANSFER_CLASS_3"/>
    <property type="match status" value="1"/>
</dbReference>
<dbReference type="InterPro" id="IPR005814">
    <property type="entry name" value="Aminotrans_3"/>
</dbReference>